<organism evidence="2 3">
    <name type="scientific">Rhododendron griersonianum</name>
    <dbReference type="NCBI Taxonomy" id="479676"/>
    <lineage>
        <taxon>Eukaryota</taxon>
        <taxon>Viridiplantae</taxon>
        <taxon>Streptophyta</taxon>
        <taxon>Embryophyta</taxon>
        <taxon>Tracheophyta</taxon>
        <taxon>Spermatophyta</taxon>
        <taxon>Magnoliopsida</taxon>
        <taxon>eudicotyledons</taxon>
        <taxon>Gunneridae</taxon>
        <taxon>Pentapetalae</taxon>
        <taxon>asterids</taxon>
        <taxon>Ericales</taxon>
        <taxon>Ericaceae</taxon>
        <taxon>Ericoideae</taxon>
        <taxon>Rhodoreae</taxon>
        <taxon>Rhododendron</taxon>
    </lineage>
</organism>
<evidence type="ECO:0000313" key="2">
    <source>
        <dbReference type="EMBL" id="KAG5541499.1"/>
    </source>
</evidence>
<feature type="region of interest" description="Disordered" evidence="1">
    <location>
        <begin position="1"/>
        <end position="33"/>
    </location>
</feature>
<evidence type="ECO:0000313" key="3">
    <source>
        <dbReference type="Proteomes" id="UP000823749"/>
    </source>
</evidence>
<proteinExistence type="predicted"/>
<name>A0AAV6JPI5_9ERIC</name>
<gene>
    <name evidence="2" type="ORF">RHGRI_021354</name>
</gene>
<reference evidence="2" key="1">
    <citation type="submission" date="2020-08" db="EMBL/GenBank/DDBJ databases">
        <title>Plant Genome Project.</title>
        <authorList>
            <person name="Zhang R.-G."/>
        </authorList>
    </citation>
    <scope>NUCLEOTIDE SEQUENCE</scope>
    <source>
        <strain evidence="2">WSP0</strain>
        <tissue evidence="2">Leaf</tissue>
    </source>
</reference>
<keyword evidence="3" id="KW-1185">Reference proteome</keyword>
<evidence type="ECO:0000256" key="1">
    <source>
        <dbReference type="SAM" id="MobiDB-lite"/>
    </source>
</evidence>
<sequence>MNKPEEKELAVLPEPLLESSTSNRSDAKPFDPTALLHHPDVTTFVKYSSTLRETFESIQSNPAVTIALSYNTFINLRWKKNKRSRYRSENLARCPCRMRGPHHRPTSNKLHPITLRSQTYNTADIQATDNRGRRDISKYWYSGNPAVVAGVSHGVDKLIGGIGGAAGCVHEERAAVGQQCGGSPMLSVVD</sequence>
<dbReference type="EMBL" id="JACTNZ010000007">
    <property type="protein sequence ID" value="KAG5541499.1"/>
    <property type="molecule type" value="Genomic_DNA"/>
</dbReference>
<comment type="caution">
    <text evidence="2">The sequence shown here is derived from an EMBL/GenBank/DDBJ whole genome shotgun (WGS) entry which is preliminary data.</text>
</comment>
<dbReference type="AlphaFoldDB" id="A0AAV6JPI5"/>
<accession>A0AAV6JPI5</accession>
<protein>
    <submittedName>
        <fullName evidence="2">Uncharacterized protein</fullName>
    </submittedName>
</protein>
<dbReference type="Proteomes" id="UP000823749">
    <property type="component" value="Chromosome 7"/>
</dbReference>